<dbReference type="CDD" id="cd06225">
    <property type="entry name" value="HAMP"/>
    <property type="match status" value="1"/>
</dbReference>
<dbReference type="SMART" id="SM00388">
    <property type="entry name" value="HisKA"/>
    <property type="match status" value="1"/>
</dbReference>
<evidence type="ECO:0000256" key="8">
    <source>
        <dbReference type="ARBA" id="ARBA00022989"/>
    </source>
</evidence>
<dbReference type="InterPro" id="IPR003661">
    <property type="entry name" value="HisK_dim/P_dom"/>
</dbReference>
<keyword evidence="8 12" id="KW-1133">Transmembrane helix</keyword>
<dbReference type="EMBL" id="CP104874">
    <property type="protein sequence ID" value="WWF03926.1"/>
    <property type="molecule type" value="Genomic_DNA"/>
</dbReference>
<gene>
    <name evidence="15" type="ORF">N5P18_09400</name>
</gene>
<evidence type="ECO:0000256" key="11">
    <source>
        <dbReference type="SAM" id="MobiDB-lite"/>
    </source>
</evidence>
<evidence type="ECO:0000256" key="1">
    <source>
        <dbReference type="ARBA" id="ARBA00000085"/>
    </source>
</evidence>
<dbReference type="SMART" id="SM00387">
    <property type="entry name" value="HATPase_c"/>
    <property type="match status" value="1"/>
</dbReference>
<dbReference type="GO" id="GO:0016301">
    <property type="term" value="F:kinase activity"/>
    <property type="evidence" value="ECO:0007669"/>
    <property type="project" value="UniProtKB-KW"/>
</dbReference>
<accession>A0ABZ2F9S7</accession>
<feature type="domain" description="Histidine kinase" evidence="13">
    <location>
        <begin position="279"/>
        <end position="492"/>
    </location>
</feature>
<dbReference type="Gene3D" id="3.30.565.10">
    <property type="entry name" value="Histidine kinase-like ATPase, C-terminal domain"/>
    <property type="match status" value="1"/>
</dbReference>
<dbReference type="Proteomes" id="UP001381003">
    <property type="component" value="Chromosome"/>
</dbReference>
<evidence type="ECO:0000256" key="4">
    <source>
        <dbReference type="ARBA" id="ARBA00022553"/>
    </source>
</evidence>
<dbReference type="CDD" id="cd00075">
    <property type="entry name" value="HATPase"/>
    <property type="match status" value="1"/>
</dbReference>
<evidence type="ECO:0000256" key="12">
    <source>
        <dbReference type="SAM" id="Phobius"/>
    </source>
</evidence>
<feature type="region of interest" description="Disordered" evidence="11">
    <location>
        <begin position="66"/>
        <end position="87"/>
    </location>
</feature>
<evidence type="ECO:0000259" key="14">
    <source>
        <dbReference type="PROSITE" id="PS50885"/>
    </source>
</evidence>
<keyword evidence="9" id="KW-0902">Two-component regulatory system</keyword>
<evidence type="ECO:0000256" key="6">
    <source>
        <dbReference type="ARBA" id="ARBA00022692"/>
    </source>
</evidence>
<dbReference type="PANTHER" id="PTHR45436:SF5">
    <property type="entry name" value="SENSOR HISTIDINE KINASE TRCS"/>
    <property type="match status" value="1"/>
</dbReference>
<evidence type="ECO:0000259" key="13">
    <source>
        <dbReference type="PROSITE" id="PS50109"/>
    </source>
</evidence>
<evidence type="ECO:0000256" key="9">
    <source>
        <dbReference type="ARBA" id="ARBA00023012"/>
    </source>
</evidence>
<evidence type="ECO:0000256" key="5">
    <source>
        <dbReference type="ARBA" id="ARBA00022679"/>
    </source>
</evidence>
<keyword evidence="7 15" id="KW-0418">Kinase</keyword>
<keyword evidence="16" id="KW-1185">Reference proteome</keyword>
<dbReference type="InterPro" id="IPR003660">
    <property type="entry name" value="HAMP_dom"/>
</dbReference>
<dbReference type="Pfam" id="PF00512">
    <property type="entry name" value="HisKA"/>
    <property type="match status" value="1"/>
</dbReference>
<evidence type="ECO:0000256" key="2">
    <source>
        <dbReference type="ARBA" id="ARBA00004236"/>
    </source>
</evidence>
<evidence type="ECO:0000313" key="16">
    <source>
        <dbReference type="Proteomes" id="UP001381003"/>
    </source>
</evidence>
<evidence type="ECO:0000256" key="10">
    <source>
        <dbReference type="ARBA" id="ARBA00023136"/>
    </source>
</evidence>
<feature type="transmembrane region" description="Helical" evidence="12">
    <location>
        <begin position="179"/>
        <end position="203"/>
    </location>
</feature>
<dbReference type="InterPro" id="IPR050428">
    <property type="entry name" value="TCS_sensor_his_kinase"/>
</dbReference>
<reference evidence="15 16" key="1">
    <citation type="submission" date="2022-09" db="EMBL/GenBank/DDBJ databases">
        <title>Complete genome sequence of Janibacter terrae strain COS04-44, PCL-degrading bacteria isolated from oil spilled coast.</title>
        <authorList>
            <person name="Park H."/>
            <person name="Kim J.Y."/>
            <person name="An S.H."/>
            <person name="Lee C.M."/>
            <person name="Weon H.-Y."/>
        </authorList>
    </citation>
    <scope>NUCLEOTIDE SEQUENCE [LARGE SCALE GENOMIC DNA]</scope>
    <source>
        <strain evidence="15 16">COS04-44</strain>
    </source>
</reference>
<organism evidence="15 16">
    <name type="scientific">Janibacter terrae</name>
    <dbReference type="NCBI Taxonomy" id="103817"/>
    <lineage>
        <taxon>Bacteria</taxon>
        <taxon>Bacillati</taxon>
        <taxon>Actinomycetota</taxon>
        <taxon>Actinomycetes</taxon>
        <taxon>Micrococcales</taxon>
        <taxon>Intrasporangiaceae</taxon>
        <taxon>Janibacter</taxon>
    </lineage>
</organism>
<dbReference type="PANTHER" id="PTHR45436">
    <property type="entry name" value="SENSOR HISTIDINE KINASE YKOH"/>
    <property type="match status" value="1"/>
</dbReference>
<comment type="subcellular location">
    <subcellularLocation>
        <location evidence="2">Cell membrane</location>
    </subcellularLocation>
</comment>
<dbReference type="InterPro" id="IPR036097">
    <property type="entry name" value="HisK_dim/P_sf"/>
</dbReference>
<protein>
    <recommendedName>
        <fullName evidence="3">histidine kinase</fullName>
        <ecNumber evidence="3">2.7.13.3</ecNumber>
    </recommendedName>
</protein>
<dbReference type="Gene3D" id="6.10.340.10">
    <property type="match status" value="1"/>
</dbReference>
<evidence type="ECO:0000256" key="3">
    <source>
        <dbReference type="ARBA" id="ARBA00012438"/>
    </source>
</evidence>
<keyword evidence="5" id="KW-0808">Transferase</keyword>
<dbReference type="Pfam" id="PF02518">
    <property type="entry name" value="HATPase_c"/>
    <property type="match status" value="1"/>
</dbReference>
<dbReference type="Pfam" id="PF00672">
    <property type="entry name" value="HAMP"/>
    <property type="match status" value="1"/>
</dbReference>
<feature type="domain" description="HAMP" evidence="14">
    <location>
        <begin position="204"/>
        <end position="264"/>
    </location>
</feature>
<dbReference type="PRINTS" id="PR00344">
    <property type="entry name" value="BCTRLSENSOR"/>
</dbReference>
<dbReference type="InterPro" id="IPR003594">
    <property type="entry name" value="HATPase_dom"/>
</dbReference>
<dbReference type="InterPro" id="IPR005467">
    <property type="entry name" value="His_kinase_dom"/>
</dbReference>
<dbReference type="SMART" id="SM00304">
    <property type="entry name" value="HAMP"/>
    <property type="match status" value="1"/>
</dbReference>
<dbReference type="InterPro" id="IPR036890">
    <property type="entry name" value="HATPase_C_sf"/>
</dbReference>
<dbReference type="RefSeq" id="WP_338537513.1">
    <property type="nucleotide sequence ID" value="NZ_CP104874.1"/>
</dbReference>
<comment type="catalytic activity">
    <reaction evidence="1">
        <text>ATP + protein L-histidine = ADP + protein N-phospho-L-histidine.</text>
        <dbReference type="EC" id="2.7.13.3"/>
    </reaction>
</comment>
<keyword evidence="10 12" id="KW-0472">Membrane</keyword>
<dbReference type="SUPFAM" id="SSF47384">
    <property type="entry name" value="Homodimeric domain of signal transducing histidine kinase"/>
    <property type="match status" value="1"/>
</dbReference>
<keyword evidence="6 12" id="KW-0812">Transmembrane</keyword>
<evidence type="ECO:0000256" key="7">
    <source>
        <dbReference type="ARBA" id="ARBA00022777"/>
    </source>
</evidence>
<evidence type="ECO:0000313" key="15">
    <source>
        <dbReference type="EMBL" id="WWF03926.1"/>
    </source>
</evidence>
<dbReference type="SUPFAM" id="SSF55874">
    <property type="entry name" value="ATPase domain of HSP90 chaperone/DNA topoisomerase II/histidine kinase"/>
    <property type="match status" value="1"/>
</dbReference>
<sequence>MTPLPLEALRHPSGWTLRAKLVASVLLLFLAVTALTGALTGLAARQYLTQQVDQDLRDASGRLVGAIDGTQPPLPTGPSGGPPAGSGNAVLHLVLRDGAVVVDERGDELNYAVNTRGANDSLDAEQVARLNAADLGARPSTVDLGGDIGPYRLVSVRTRDGWTAVTGVPVGPIDTTVRAMVLMVAGSSLIGLVGVWVGGTYLVRRNLQPLDRVAGTARRVSELELDAGDVSLAERVPDVDPRTEVGQVGLALNSMLDNVDGALRARQESETRARQFVADASHELRTPLASIRGYAELSRREPEPVPEGVVHALSRVESEALRMQALVEDLLLLARLDTGRPLERESVDLTMLALDVTGDARAASPAHRWELDLPSEPVEIVGDRDRLHQVLANLLANARTHTPQGTTVRTSLRREGDRVLVAIADDGPGIPEDLRPDVFERFTRGDDSRHRASGSTGLGLSIVRAVTRAHGGSVEVESRPGRTVFTVSLPAG</sequence>
<dbReference type="PROSITE" id="PS50885">
    <property type="entry name" value="HAMP"/>
    <property type="match status" value="1"/>
</dbReference>
<dbReference type="EC" id="2.7.13.3" evidence="3"/>
<name>A0ABZ2F9S7_9MICO</name>
<dbReference type="CDD" id="cd00082">
    <property type="entry name" value="HisKA"/>
    <property type="match status" value="1"/>
</dbReference>
<keyword evidence="4" id="KW-0597">Phosphoprotein</keyword>
<proteinExistence type="predicted"/>
<dbReference type="Gene3D" id="1.10.287.130">
    <property type="match status" value="1"/>
</dbReference>
<dbReference type="PROSITE" id="PS50109">
    <property type="entry name" value="HIS_KIN"/>
    <property type="match status" value="1"/>
</dbReference>
<dbReference type="InterPro" id="IPR004358">
    <property type="entry name" value="Sig_transdc_His_kin-like_C"/>
</dbReference>